<keyword evidence="38" id="KW-1185">Reference proteome</keyword>
<evidence type="ECO:0000256" key="5">
    <source>
        <dbReference type="ARBA" id="ARBA00022490"/>
    </source>
</evidence>
<dbReference type="GO" id="GO:1902036">
    <property type="term" value="P:regulation of hematopoietic stem cell differentiation"/>
    <property type="evidence" value="ECO:0007669"/>
    <property type="project" value="Ensembl"/>
</dbReference>
<keyword evidence="22" id="KW-0804">Transcription</keyword>
<dbReference type="InterPro" id="IPR000719">
    <property type="entry name" value="Prot_kinase_dom"/>
</dbReference>
<evidence type="ECO:0000259" key="36">
    <source>
        <dbReference type="PROSITE" id="PS50137"/>
    </source>
</evidence>
<proteinExistence type="inferred from homology"/>
<dbReference type="Gene3D" id="1.10.510.10">
    <property type="entry name" value="Transferase(Phosphotransferase) domain 1"/>
    <property type="match status" value="1"/>
</dbReference>
<evidence type="ECO:0000256" key="33">
    <source>
        <dbReference type="PROSITE-ProRule" id="PRU10141"/>
    </source>
</evidence>
<organism evidence="37 38">
    <name type="scientific">Equus asinus</name>
    <name type="common">Donkey</name>
    <name type="synonym">Equus africanus asinus</name>
    <dbReference type="NCBI Taxonomy" id="9793"/>
    <lineage>
        <taxon>Eukaryota</taxon>
        <taxon>Metazoa</taxon>
        <taxon>Chordata</taxon>
        <taxon>Craniata</taxon>
        <taxon>Vertebrata</taxon>
        <taxon>Euteleostomi</taxon>
        <taxon>Mammalia</taxon>
        <taxon>Eutheria</taxon>
        <taxon>Laurasiatheria</taxon>
        <taxon>Perissodactyla</taxon>
        <taxon>Equidae</taxon>
        <taxon>Equus</taxon>
    </lineage>
</organism>
<evidence type="ECO:0000256" key="25">
    <source>
        <dbReference type="ARBA" id="ARBA00047899"/>
    </source>
</evidence>
<evidence type="ECO:0000256" key="2">
    <source>
        <dbReference type="ARBA" id="ARBA00004556"/>
    </source>
</evidence>
<protein>
    <recommendedName>
        <fullName evidence="27">Interferon-induced, double-stranded RNA-activated protein kinase</fullName>
        <ecNumber evidence="3">2.7.10.2</ecNumber>
        <ecNumber evidence="4">2.7.11.1</ecNumber>
    </recommendedName>
    <alternativeName>
        <fullName evidence="30">Eukaryotic translation initiation factor 2-alpha kinase 2</fullName>
    </alternativeName>
    <alternativeName>
        <fullName evidence="31">Interferon-inducible RNA-dependent protein kinase</fullName>
    </alternativeName>
    <alternativeName>
        <fullName evidence="28">Protein kinase RNA-activated</fullName>
    </alternativeName>
    <alternativeName>
        <fullName evidence="29">Tyrosine-protein kinase EIF2AK2</fullName>
    </alternativeName>
</protein>
<evidence type="ECO:0000256" key="4">
    <source>
        <dbReference type="ARBA" id="ARBA00012513"/>
    </source>
</evidence>
<feature type="domain" description="Protein kinase" evidence="35">
    <location>
        <begin position="281"/>
        <end position="541"/>
    </location>
</feature>
<dbReference type="FunFam" id="1.10.510.10:FF:000251">
    <property type="entry name" value="eukaryotic translation initiation factor 2-alpha kinase 3"/>
    <property type="match status" value="1"/>
</dbReference>
<keyword evidence="16" id="KW-0391">Immunity</keyword>
<dbReference type="EC" id="2.7.11.1" evidence="4"/>
<evidence type="ECO:0000256" key="14">
    <source>
        <dbReference type="ARBA" id="ARBA00022840"/>
    </source>
</evidence>
<dbReference type="GO" id="GO:0042802">
    <property type="term" value="F:identical protein binding"/>
    <property type="evidence" value="ECO:0007669"/>
    <property type="project" value="Ensembl"/>
</dbReference>
<accession>A0A9L0KCS3</accession>
<dbReference type="PROSITE" id="PS00107">
    <property type="entry name" value="PROTEIN_KINASE_ATP"/>
    <property type="match status" value="1"/>
</dbReference>
<dbReference type="PROSITE" id="PS50137">
    <property type="entry name" value="DS_RBD"/>
    <property type="match status" value="2"/>
</dbReference>
<comment type="subcellular location">
    <subcellularLocation>
        <location evidence="2">Cytoplasm</location>
        <location evidence="2">Perinuclear region</location>
    </subcellularLocation>
    <subcellularLocation>
        <location evidence="1">Nucleus</location>
    </subcellularLocation>
</comment>
<evidence type="ECO:0000256" key="30">
    <source>
        <dbReference type="ARBA" id="ARBA00076429"/>
    </source>
</evidence>
<evidence type="ECO:0000256" key="6">
    <source>
        <dbReference type="ARBA" id="ARBA00022499"/>
    </source>
</evidence>
<keyword evidence="12 33" id="KW-0547">Nucleotide-binding</keyword>
<evidence type="ECO:0000256" key="28">
    <source>
        <dbReference type="ARBA" id="ARBA00075411"/>
    </source>
</evidence>
<dbReference type="AlphaFoldDB" id="A0A9L0KCS3"/>
<keyword evidence="10" id="KW-0808">Transferase</keyword>
<evidence type="ECO:0000256" key="34">
    <source>
        <dbReference type="SAM" id="MobiDB-lite"/>
    </source>
</evidence>
<keyword evidence="13" id="KW-0418">Kinase</keyword>
<dbReference type="FunFam" id="3.30.160.20:FF:000045">
    <property type="entry name" value="Eukaryotic translation initiation factor 2-alpha kinase 2"/>
    <property type="match status" value="1"/>
</dbReference>
<dbReference type="Proteomes" id="UP000694387">
    <property type="component" value="Chromosome 6"/>
</dbReference>
<evidence type="ECO:0000256" key="15">
    <source>
        <dbReference type="ARBA" id="ARBA00022843"/>
    </source>
</evidence>
<evidence type="ECO:0000256" key="11">
    <source>
        <dbReference type="ARBA" id="ARBA00022737"/>
    </source>
</evidence>
<dbReference type="GeneTree" id="ENSGT00940000160736"/>
<dbReference type="GO" id="GO:0035455">
    <property type="term" value="P:response to interferon-alpha"/>
    <property type="evidence" value="ECO:0007669"/>
    <property type="project" value="Ensembl"/>
</dbReference>
<evidence type="ECO:0000256" key="3">
    <source>
        <dbReference type="ARBA" id="ARBA00011903"/>
    </source>
</evidence>
<dbReference type="PANTHER" id="PTHR11042:SF163">
    <property type="entry name" value="INTERFERON-INDUCED, DOUBLE-STRANDED RNA-ACTIVATED PROTEIN KINASE"/>
    <property type="match status" value="1"/>
</dbReference>
<evidence type="ECO:0000256" key="19">
    <source>
        <dbReference type="ARBA" id="ARBA00023015"/>
    </source>
</evidence>
<dbReference type="GO" id="GO:0032722">
    <property type="term" value="P:positive regulation of chemokine production"/>
    <property type="evidence" value="ECO:0007669"/>
    <property type="project" value="Ensembl"/>
</dbReference>
<dbReference type="GO" id="GO:0003725">
    <property type="term" value="F:double-stranded RNA binding"/>
    <property type="evidence" value="ECO:0007669"/>
    <property type="project" value="Ensembl"/>
</dbReference>
<evidence type="ECO:0000256" key="23">
    <source>
        <dbReference type="ARBA" id="ARBA00023242"/>
    </source>
</evidence>
<dbReference type="GO" id="GO:0034198">
    <property type="term" value="P:cellular response to amino acid starvation"/>
    <property type="evidence" value="ECO:0007669"/>
    <property type="project" value="Ensembl"/>
</dbReference>
<comment type="catalytic activity">
    <reaction evidence="25">
        <text>L-threonyl-[protein] + ATP = O-phospho-L-threonyl-[protein] + ADP + H(+)</text>
        <dbReference type="Rhea" id="RHEA:46608"/>
        <dbReference type="Rhea" id="RHEA-COMP:11060"/>
        <dbReference type="Rhea" id="RHEA-COMP:11605"/>
        <dbReference type="ChEBI" id="CHEBI:15378"/>
        <dbReference type="ChEBI" id="CHEBI:30013"/>
        <dbReference type="ChEBI" id="CHEBI:30616"/>
        <dbReference type="ChEBI" id="CHEBI:61977"/>
        <dbReference type="ChEBI" id="CHEBI:456216"/>
        <dbReference type="EC" id="2.7.11.1"/>
    </reaction>
</comment>
<dbReference type="GO" id="GO:1901224">
    <property type="term" value="P:positive regulation of non-canonical NF-kappaB signal transduction"/>
    <property type="evidence" value="ECO:0007669"/>
    <property type="project" value="Ensembl"/>
</dbReference>
<evidence type="ECO:0000256" key="26">
    <source>
        <dbReference type="ARBA" id="ARBA00048679"/>
    </source>
</evidence>
<evidence type="ECO:0000256" key="9">
    <source>
        <dbReference type="ARBA" id="ARBA00022588"/>
    </source>
</evidence>
<dbReference type="GO" id="GO:0140374">
    <property type="term" value="P:antiviral innate immune response"/>
    <property type="evidence" value="ECO:0007669"/>
    <property type="project" value="Ensembl"/>
</dbReference>
<dbReference type="FunFam" id="3.30.200.20:FF:000536">
    <property type="entry name" value="Eukaryotic translation initiation factor 2-alpha kinase 2"/>
    <property type="match status" value="1"/>
</dbReference>
<evidence type="ECO:0000256" key="7">
    <source>
        <dbReference type="ARBA" id="ARBA00022527"/>
    </source>
</evidence>
<comment type="catalytic activity">
    <reaction evidence="26">
        <text>L-seryl-[protein] + ATP = O-phospho-L-seryl-[protein] + ADP + H(+)</text>
        <dbReference type="Rhea" id="RHEA:17989"/>
        <dbReference type="Rhea" id="RHEA-COMP:9863"/>
        <dbReference type="Rhea" id="RHEA-COMP:11604"/>
        <dbReference type="ChEBI" id="CHEBI:15378"/>
        <dbReference type="ChEBI" id="CHEBI:29999"/>
        <dbReference type="ChEBI" id="CHEBI:30616"/>
        <dbReference type="ChEBI" id="CHEBI:83421"/>
        <dbReference type="ChEBI" id="CHEBI:456216"/>
        <dbReference type="EC" id="2.7.11.1"/>
    </reaction>
</comment>
<keyword evidence="17 32" id="KW-0694">RNA-binding</keyword>
<evidence type="ECO:0000313" key="38">
    <source>
        <dbReference type="Proteomes" id="UP000694387"/>
    </source>
</evidence>
<keyword evidence="15" id="KW-0832">Ubl conjugation</keyword>
<evidence type="ECO:0000256" key="20">
    <source>
        <dbReference type="ARBA" id="ARBA00023118"/>
    </source>
</evidence>
<keyword evidence="11" id="KW-0677">Repeat</keyword>
<dbReference type="GO" id="GO:0004694">
    <property type="term" value="F:eukaryotic translation initiation factor 2alpha kinase activity"/>
    <property type="evidence" value="ECO:0007669"/>
    <property type="project" value="Ensembl"/>
</dbReference>
<keyword evidence="18" id="KW-0007">Acetylation</keyword>
<dbReference type="SUPFAM" id="SSF54768">
    <property type="entry name" value="dsRNA-binding domain-like"/>
    <property type="match status" value="2"/>
</dbReference>
<keyword evidence="8" id="KW-0597">Phosphoprotein</keyword>
<feature type="region of interest" description="Disordered" evidence="34">
    <location>
        <begin position="183"/>
        <end position="229"/>
    </location>
</feature>
<dbReference type="Gene3D" id="3.30.200.20">
    <property type="entry name" value="Phosphorylase Kinase, domain 1"/>
    <property type="match status" value="1"/>
</dbReference>
<dbReference type="GO" id="GO:0005634">
    <property type="term" value="C:nucleus"/>
    <property type="evidence" value="ECO:0007669"/>
    <property type="project" value="UniProtKB-SubCell"/>
</dbReference>
<keyword evidence="23" id="KW-0539">Nucleus</keyword>
<gene>
    <name evidence="37" type="primary">EIF2AK2</name>
</gene>
<dbReference type="SUPFAM" id="SSF56112">
    <property type="entry name" value="Protein kinase-like (PK-like)"/>
    <property type="match status" value="1"/>
</dbReference>
<dbReference type="GO" id="GO:0004715">
    <property type="term" value="F:non-membrane spanning protein tyrosine kinase activity"/>
    <property type="evidence" value="ECO:0007669"/>
    <property type="project" value="UniProtKB-EC"/>
</dbReference>
<evidence type="ECO:0000256" key="31">
    <source>
        <dbReference type="ARBA" id="ARBA00078605"/>
    </source>
</evidence>
<evidence type="ECO:0000256" key="22">
    <source>
        <dbReference type="ARBA" id="ARBA00023163"/>
    </source>
</evidence>
<dbReference type="GO" id="GO:0030968">
    <property type="term" value="P:endoplasmic reticulum unfolded protein response"/>
    <property type="evidence" value="ECO:0007669"/>
    <property type="project" value="Ensembl"/>
</dbReference>
<reference evidence="37 38" key="1">
    <citation type="journal article" date="2020" name="Nat. Commun.">
        <title>Donkey genomes provide new insights into domestication and selection for coat color.</title>
        <authorList>
            <person name="Wang"/>
            <person name="C."/>
            <person name="Li"/>
            <person name="H."/>
            <person name="Guo"/>
            <person name="Y."/>
            <person name="Huang"/>
            <person name="J."/>
            <person name="Sun"/>
            <person name="Y."/>
            <person name="Min"/>
            <person name="J."/>
            <person name="Wang"/>
            <person name="J."/>
            <person name="Fang"/>
            <person name="X."/>
            <person name="Zhao"/>
            <person name="Z."/>
            <person name="Wang"/>
            <person name="S."/>
            <person name="Zhang"/>
            <person name="Y."/>
            <person name="Liu"/>
            <person name="Q."/>
            <person name="Jiang"/>
            <person name="Q."/>
            <person name="Wang"/>
            <person name="X."/>
            <person name="Guo"/>
            <person name="Y."/>
            <person name="Yang"/>
            <person name="C."/>
            <person name="Wang"/>
            <person name="Y."/>
            <person name="Tian"/>
            <person name="F."/>
            <person name="Zhuang"/>
            <person name="G."/>
            <person name="Fan"/>
            <person name="Y."/>
            <person name="Gao"/>
            <person name="Q."/>
            <person name="Li"/>
            <person name="Y."/>
            <person name="Ju"/>
            <person name="Z."/>
            <person name="Li"/>
            <person name="J."/>
            <person name="Li"/>
            <person name="R."/>
            <person name="Hou"/>
            <person name="M."/>
            <person name="Yang"/>
            <person name="G."/>
            <person name="Liu"/>
            <person name="G."/>
            <person name="Liu"/>
            <person name="W."/>
            <person name="Guo"/>
            <person name="J."/>
            <person name="Pan"/>
            <person name="S."/>
            <person name="Fan"/>
            <person name="G."/>
            <person name="Zhang"/>
            <person name="W."/>
            <person name="Zhang"/>
            <person name="R."/>
            <person name="Yu"/>
            <person name="J."/>
            <person name="Zhang"/>
            <person name="X."/>
            <person name="Yin"/>
            <person name="Q."/>
            <person name="Ji"/>
            <person name="C."/>
            <person name="Jin"/>
            <person name="Y."/>
            <person name="Yue"/>
            <person name="G."/>
            <person name="Liu"/>
            <person name="M."/>
            <person name="Xu"/>
            <person name="J."/>
            <person name="Liu"/>
            <person name="S."/>
            <person name="Jordana"/>
            <person name="J."/>
            <person name="Noce"/>
            <person name="A."/>
            <person name="Amills"/>
            <person name="M."/>
            <person name="Wu"/>
            <person name="D.D."/>
            <person name="Li"/>
            <person name="S."/>
            <person name="Zhou"/>
            <person name="X. and Zhong"/>
            <person name="J."/>
        </authorList>
    </citation>
    <scope>NUCLEOTIDE SEQUENCE [LARGE SCALE GENOMIC DNA]</scope>
</reference>
<keyword evidence="6" id="KW-1017">Isopeptide bond</keyword>
<evidence type="ECO:0000256" key="13">
    <source>
        <dbReference type="ARBA" id="ARBA00022777"/>
    </source>
</evidence>
<dbReference type="InterPro" id="IPR008271">
    <property type="entry name" value="Ser/Thr_kinase_AS"/>
</dbReference>
<name>A0A9L0KCS3_EQUAS</name>
<keyword evidence="14 33" id="KW-0067">ATP-binding</keyword>
<dbReference type="GO" id="GO:0033689">
    <property type="term" value="P:negative regulation of osteoblast proliferation"/>
    <property type="evidence" value="ECO:0007669"/>
    <property type="project" value="Ensembl"/>
</dbReference>
<evidence type="ECO:0000256" key="17">
    <source>
        <dbReference type="ARBA" id="ARBA00022884"/>
    </source>
</evidence>
<evidence type="ECO:0000256" key="27">
    <source>
        <dbReference type="ARBA" id="ARBA00068989"/>
    </source>
</evidence>
<dbReference type="Gene3D" id="3.30.160.20">
    <property type="match status" value="2"/>
</dbReference>
<evidence type="ECO:0000259" key="35">
    <source>
        <dbReference type="PROSITE" id="PS50011"/>
    </source>
</evidence>
<dbReference type="SMART" id="SM00220">
    <property type="entry name" value="S_TKc"/>
    <property type="match status" value="1"/>
</dbReference>
<dbReference type="GO" id="GO:0005829">
    <property type="term" value="C:cytosol"/>
    <property type="evidence" value="ECO:0007669"/>
    <property type="project" value="Ensembl"/>
</dbReference>
<evidence type="ECO:0000256" key="32">
    <source>
        <dbReference type="PROSITE-ProRule" id="PRU00266"/>
    </source>
</evidence>
<dbReference type="InterPro" id="IPR014720">
    <property type="entry name" value="dsRBD_dom"/>
</dbReference>
<dbReference type="GO" id="GO:1900225">
    <property type="term" value="P:regulation of NLRP3 inflammasome complex assembly"/>
    <property type="evidence" value="ECO:0007669"/>
    <property type="project" value="Ensembl"/>
</dbReference>
<feature type="compositionally biased region" description="Polar residues" evidence="34">
    <location>
        <begin position="211"/>
        <end position="229"/>
    </location>
</feature>
<keyword evidence="9" id="KW-0399">Innate immunity</keyword>
<dbReference type="GO" id="GO:0043066">
    <property type="term" value="P:negative regulation of apoptotic process"/>
    <property type="evidence" value="ECO:0007669"/>
    <property type="project" value="Ensembl"/>
</dbReference>
<dbReference type="SMART" id="SM00358">
    <property type="entry name" value="DSRM"/>
    <property type="match status" value="2"/>
</dbReference>
<evidence type="ECO:0000256" key="18">
    <source>
        <dbReference type="ARBA" id="ARBA00022990"/>
    </source>
</evidence>
<dbReference type="Pfam" id="PF00069">
    <property type="entry name" value="Pkinase"/>
    <property type="match status" value="1"/>
</dbReference>
<feature type="domain" description="DRBM" evidence="36">
    <location>
        <begin position="116"/>
        <end position="183"/>
    </location>
</feature>
<evidence type="ECO:0000256" key="21">
    <source>
        <dbReference type="ARBA" id="ARBA00023137"/>
    </source>
</evidence>
<keyword evidence="7" id="KW-0723">Serine/threonine-protein kinase</keyword>
<evidence type="ECO:0000256" key="10">
    <source>
        <dbReference type="ARBA" id="ARBA00022679"/>
    </source>
</evidence>
<evidence type="ECO:0000256" key="1">
    <source>
        <dbReference type="ARBA" id="ARBA00004123"/>
    </source>
</evidence>
<dbReference type="InterPro" id="IPR017441">
    <property type="entry name" value="Protein_kinase_ATP_BS"/>
</dbReference>
<evidence type="ECO:0000256" key="16">
    <source>
        <dbReference type="ARBA" id="ARBA00022859"/>
    </source>
</evidence>
<comment type="similarity">
    <text evidence="24">Belongs to the protein kinase superfamily. Ser/Thr protein kinase family. GCN2 subfamily.</text>
</comment>
<keyword evidence="19" id="KW-0805">Transcription regulation</keyword>
<dbReference type="EC" id="2.7.10.2" evidence="3"/>
<dbReference type="GO" id="GO:1902033">
    <property type="term" value="P:regulation of hematopoietic stem cell proliferation"/>
    <property type="evidence" value="ECO:0007669"/>
    <property type="project" value="Ensembl"/>
</dbReference>
<dbReference type="GO" id="GO:0017148">
    <property type="term" value="P:negative regulation of translation"/>
    <property type="evidence" value="ECO:0007669"/>
    <property type="project" value="Ensembl"/>
</dbReference>
<dbReference type="Ensembl" id="ENSEAST00005037796.1">
    <property type="protein sequence ID" value="ENSEASP00005059050.1"/>
    <property type="gene ID" value="ENSEASG00005007360.2"/>
</dbReference>
<dbReference type="GO" id="GO:0005524">
    <property type="term" value="F:ATP binding"/>
    <property type="evidence" value="ECO:0007669"/>
    <property type="project" value="UniProtKB-UniRule"/>
</dbReference>
<reference evidence="37" key="3">
    <citation type="submission" date="2025-09" db="UniProtKB">
        <authorList>
            <consortium name="Ensembl"/>
        </authorList>
    </citation>
    <scope>IDENTIFICATION</scope>
</reference>
<keyword evidence="5" id="KW-0963">Cytoplasm</keyword>
<dbReference type="PANTHER" id="PTHR11042">
    <property type="entry name" value="EUKARYOTIC TRANSLATION INITIATION FACTOR 2-ALPHA KINASE EIF2-ALPHA KINASE -RELATED"/>
    <property type="match status" value="1"/>
</dbReference>
<evidence type="ECO:0000256" key="29">
    <source>
        <dbReference type="ARBA" id="ARBA00076023"/>
    </source>
</evidence>
<dbReference type="InterPro" id="IPR050339">
    <property type="entry name" value="CC_SR_Kinase"/>
</dbReference>
<keyword evidence="20" id="KW-0051">Antiviral defense</keyword>
<dbReference type="InterPro" id="IPR011009">
    <property type="entry name" value="Kinase-like_dom_sf"/>
</dbReference>
<feature type="domain" description="DRBM" evidence="36">
    <location>
        <begin position="27"/>
        <end position="95"/>
    </location>
</feature>
<keyword evidence="21" id="KW-0829">Tyrosine-protein kinase</keyword>
<dbReference type="PROSITE" id="PS00108">
    <property type="entry name" value="PROTEIN_KINASE_ST"/>
    <property type="match status" value="1"/>
</dbReference>
<evidence type="ECO:0000313" key="37">
    <source>
        <dbReference type="Ensembl" id="ENSEASP00005059050.1"/>
    </source>
</evidence>
<feature type="binding site" evidence="33">
    <location>
        <position position="310"/>
    </location>
    <ligand>
        <name>ATP</name>
        <dbReference type="ChEBI" id="CHEBI:30616"/>
    </ligand>
</feature>
<dbReference type="GO" id="GO:0045071">
    <property type="term" value="P:negative regulation of viral genome replication"/>
    <property type="evidence" value="ECO:0007669"/>
    <property type="project" value="Ensembl"/>
</dbReference>
<dbReference type="PROSITE" id="PS50011">
    <property type="entry name" value="PROTEIN_KINASE_DOM"/>
    <property type="match status" value="1"/>
</dbReference>
<dbReference type="GO" id="GO:0032874">
    <property type="term" value="P:positive regulation of stress-activated MAPK cascade"/>
    <property type="evidence" value="ECO:0007669"/>
    <property type="project" value="Ensembl"/>
</dbReference>
<evidence type="ECO:0000256" key="24">
    <source>
        <dbReference type="ARBA" id="ARBA00037982"/>
    </source>
</evidence>
<dbReference type="GO" id="GO:0006413">
    <property type="term" value="P:translational initiation"/>
    <property type="evidence" value="ECO:0007669"/>
    <property type="project" value="Ensembl"/>
</dbReference>
<dbReference type="Pfam" id="PF00035">
    <property type="entry name" value="dsrm"/>
    <property type="match status" value="2"/>
</dbReference>
<evidence type="ECO:0000256" key="8">
    <source>
        <dbReference type="ARBA" id="ARBA00022553"/>
    </source>
</evidence>
<dbReference type="GO" id="GO:0048471">
    <property type="term" value="C:perinuclear region of cytoplasm"/>
    <property type="evidence" value="ECO:0007669"/>
    <property type="project" value="UniProtKB-SubCell"/>
</dbReference>
<sequence>MSVTSFKHLFYCRLLEEEMASHLSPGVFIEELNKYRQKHNVVLDFRELSKTGPPHDLTFTFRVIINGREFPEAEGKSKKEAKNAAAKIAVEILRENKTVSSLPLLTKDTSEELPKNYIGLINTYSQRNQLSLNYEQYESRDGGPKRFRCKYKIGWKEYPIASGSTKQEAKQLAAKLAYDQISSEGSPMKADPLSSGSCSPASNDFRGDPCRTSSSAYESSPENGFSTNSWERNCDSNGLNNSFPSYMSSRKKPARSLAPTFSSPVQETNKYTVDERFIKDFRSISEIGSGGFGQVFKAQHRLDGKTYVIKRVKYDREKKAEREVKALAELDHPNIVHYSNCWVGNDYDPEESINLSRSKTDCLFIQMEFCNKGTLEQWIDNRRGEKTDKQLSLEFFEQITTGVDYIHSKELIHRDLKPSNIFLVDAEHIKIGDFGLVTSLKYDDKRTSNRGTKRYMSPEQISSEVYGNEVDIYALGVILAELLYICPTAKETVEILECVKAGIFSGVFDKREKILLQKLVSKDPKKRPNTFGILWTLKEWKKDTVKKNGTGEKKPTSC</sequence>
<reference evidence="37" key="2">
    <citation type="submission" date="2025-08" db="UniProtKB">
        <authorList>
            <consortium name="Ensembl"/>
        </authorList>
    </citation>
    <scope>IDENTIFICATION</scope>
</reference>
<evidence type="ECO:0000256" key="12">
    <source>
        <dbReference type="ARBA" id="ARBA00022741"/>
    </source>
</evidence>